<dbReference type="AlphaFoldDB" id="A0A1J6JAN9"/>
<gene>
    <name evidence="1" type="ORF">A4A49_32602</name>
</gene>
<evidence type="ECO:0000313" key="2">
    <source>
        <dbReference type="Proteomes" id="UP000187609"/>
    </source>
</evidence>
<dbReference type="Gramene" id="OIT07899">
    <property type="protein sequence ID" value="OIT07899"/>
    <property type="gene ID" value="A4A49_32602"/>
</dbReference>
<name>A0A1J6JAN9_NICAT</name>
<dbReference type="EMBL" id="MJEQ01037183">
    <property type="protein sequence ID" value="OIT07899.1"/>
    <property type="molecule type" value="Genomic_DNA"/>
</dbReference>
<protein>
    <submittedName>
        <fullName evidence="1">Uncharacterized protein</fullName>
    </submittedName>
</protein>
<keyword evidence="2" id="KW-1185">Reference proteome</keyword>
<organism evidence="1 2">
    <name type="scientific">Nicotiana attenuata</name>
    <name type="common">Coyote tobacco</name>
    <dbReference type="NCBI Taxonomy" id="49451"/>
    <lineage>
        <taxon>Eukaryota</taxon>
        <taxon>Viridiplantae</taxon>
        <taxon>Streptophyta</taxon>
        <taxon>Embryophyta</taxon>
        <taxon>Tracheophyta</taxon>
        <taxon>Spermatophyta</taxon>
        <taxon>Magnoliopsida</taxon>
        <taxon>eudicotyledons</taxon>
        <taxon>Gunneridae</taxon>
        <taxon>Pentapetalae</taxon>
        <taxon>asterids</taxon>
        <taxon>lamiids</taxon>
        <taxon>Solanales</taxon>
        <taxon>Solanaceae</taxon>
        <taxon>Nicotianoideae</taxon>
        <taxon>Nicotianeae</taxon>
        <taxon>Nicotiana</taxon>
    </lineage>
</organism>
<accession>A0A1J6JAN9</accession>
<comment type="caution">
    <text evidence="1">The sequence shown here is derived from an EMBL/GenBank/DDBJ whole genome shotgun (WGS) entry which is preliminary data.</text>
</comment>
<dbReference type="Proteomes" id="UP000187609">
    <property type="component" value="Unassembled WGS sequence"/>
</dbReference>
<reference evidence="1" key="1">
    <citation type="submission" date="2016-11" db="EMBL/GenBank/DDBJ databases">
        <title>The genome of Nicotiana attenuata.</title>
        <authorList>
            <person name="Xu S."/>
            <person name="Brockmoeller T."/>
            <person name="Gaquerel E."/>
            <person name="Navarro A."/>
            <person name="Kuhl H."/>
            <person name="Gase K."/>
            <person name="Ling Z."/>
            <person name="Zhou W."/>
            <person name="Kreitzer C."/>
            <person name="Stanke M."/>
            <person name="Tang H."/>
            <person name="Lyons E."/>
            <person name="Pandey P."/>
            <person name="Pandey S.P."/>
            <person name="Timmermann B."/>
            <person name="Baldwin I.T."/>
        </authorList>
    </citation>
    <scope>NUCLEOTIDE SEQUENCE [LARGE SCALE GENOMIC DNA]</scope>
    <source>
        <strain evidence="1">UT</strain>
    </source>
</reference>
<evidence type="ECO:0000313" key="1">
    <source>
        <dbReference type="EMBL" id="OIT07899.1"/>
    </source>
</evidence>
<proteinExistence type="predicted"/>
<sequence>MSKFLQLNTYFIHEPKLQTSGTWRFSFVCKVNFHVNALSIDLRKIAIILRIFLSYLPKTKVHAFSFKWQSLSCGAEIIFLAEVNCCHCQVSEDNKVRGEDQSMEVRNFLLTLIG</sequence>